<comment type="similarity">
    <text evidence="2">Belongs to the paramyosin family.</text>
</comment>
<keyword evidence="7" id="KW-0505">Motor protein</keyword>
<evidence type="ECO:0000256" key="7">
    <source>
        <dbReference type="ARBA" id="ARBA00023175"/>
    </source>
</evidence>
<dbReference type="GO" id="GO:0032982">
    <property type="term" value="C:myosin filament"/>
    <property type="evidence" value="ECO:0007669"/>
    <property type="project" value="UniProtKB-KW"/>
</dbReference>
<feature type="region of interest" description="Disordered" evidence="10">
    <location>
        <begin position="357"/>
        <end position="390"/>
    </location>
</feature>
<dbReference type="GO" id="GO:0005923">
    <property type="term" value="C:bicellular tight junction"/>
    <property type="evidence" value="ECO:0007669"/>
    <property type="project" value="TreeGrafter"/>
</dbReference>
<proteinExistence type="inferred from homology"/>
<keyword evidence="5 9" id="KW-0175">Coiled coil</keyword>
<dbReference type="EMBL" id="JARKHS020029395">
    <property type="protein sequence ID" value="KAK8763366.1"/>
    <property type="molecule type" value="Genomic_DNA"/>
</dbReference>
<gene>
    <name evidence="12" type="ORF">V5799_034028</name>
</gene>
<feature type="compositionally biased region" description="Basic and acidic residues" evidence="10">
    <location>
        <begin position="371"/>
        <end position="390"/>
    </location>
</feature>
<keyword evidence="6" id="KW-0518">Myosin</keyword>
<evidence type="ECO:0000256" key="9">
    <source>
        <dbReference type="SAM" id="Coils"/>
    </source>
</evidence>
<sequence>MDAKNQGEQASPSSSDKLDEGPQGYESQATNLRHMYAQSCLSELDVELPSASLASSGWDFALKVLKAQNERDVQAREELFKLECKAVARHVRALEEQLRDEKMLRSSTLSGCKKLEAGIDERSRQIVLLGGCVGEVLREVEKLEGSAKHRQQELEEARASRQELGQQAIAARKRVKDLKSQRDRVSEELAPAERACRTAQAERDELQEDIANATRQMSLLRGDMKILEAKLLAMEKKLGDERNKTRMLTDAMREVKAQADQLTGELVAERSASKRFADKAFVHERQCAELRAELQKVEESRKAEQRAVAARLEERLAQASDLLHQTEEGNRTAARTMRQMERLLEFTRKQVEDERRRAEELKEDEDAFNSRARELKAALDDAKPQHSQEKERRLKLLFELQEARKVQEKLASDLAAWSSRRQSEKLRKLH</sequence>
<name>A0AAQ4DLM6_AMBAM</name>
<evidence type="ECO:0000256" key="10">
    <source>
        <dbReference type="SAM" id="MobiDB-lite"/>
    </source>
</evidence>
<feature type="coiled-coil region" evidence="9">
    <location>
        <begin position="140"/>
        <end position="244"/>
    </location>
</feature>
<dbReference type="PANTHER" id="PTHR46349:SF7">
    <property type="entry name" value="MYOSIN TAIL DOMAIN-CONTAINING PROTEIN"/>
    <property type="match status" value="1"/>
</dbReference>
<reference evidence="12 13" key="1">
    <citation type="journal article" date="2023" name="Arcadia Sci">
        <title>De novo assembly of a long-read Amblyomma americanum tick genome.</title>
        <authorList>
            <person name="Chou S."/>
            <person name="Poskanzer K.E."/>
            <person name="Rollins M."/>
            <person name="Thuy-Boun P.S."/>
        </authorList>
    </citation>
    <scope>NUCLEOTIDE SEQUENCE [LARGE SCALE GENOMIC DNA]</scope>
    <source>
        <strain evidence="12">F_SG_1</strain>
        <tissue evidence="12">Salivary glands</tissue>
    </source>
</reference>
<dbReference type="Gene3D" id="1.10.287.1490">
    <property type="match status" value="1"/>
</dbReference>
<dbReference type="GO" id="GO:0030016">
    <property type="term" value="C:myofibril"/>
    <property type="evidence" value="ECO:0007669"/>
    <property type="project" value="UniProtKB-SubCell"/>
</dbReference>
<accession>A0AAQ4DLM6</accession>
<dbReference type="InterPro" id="IPR002928">
    <property type="entry name" value="Myosin_tail"/>
</dbReference>
<feature type="compositionally biased region" description="Polar residues" evidence="10">
    <location>
        <begin position="1"/>
        <end position="15"/>
    </location>
</feature>
<evidence type="ECO:0000256" key="8">
    <source>
        <dbReference type="ARBA" id="ARBA00023179"/>
    </source>
</evidence>
<keyword evidence="13" id="KW-1185">Reference proteome</keyword>
<evidence type="ECO:0000256" key="3">
    <source>
        <dbReference type="ARBA" id="ARBA00022433"/>
    </source>
</evidence>
<evidence type="ECO:0000256" key="1">
    <source>
        <dbReference type="ARBA" id="ARBA00004657"/>
    </source>
</evidence>
<evidence type="ECO:0000256" key="4">
    <source>
        <dbReference type="ARBA" id="ARBA00022490"/>
    </source>
</evidence>
<organism evidence="12 13">
    <name type="scientific">Amblyomma americanum</name>
    <name type="common">Lone star tick</name>
    <dbReference type="NCBI Taxonomy" id="6943"/>
    <lineage>
        <taxon>Eukaryota</taxon>
        <taxon>Metazoa</taxon>
        <taxon>Ecdysozoa</taxon>
        <taxon>Arthropoda</taxon>
        <taxon>Chelicerata</taxon>
        <taxon>Arachnida</taxon>
        <taxon>Acari</taxon>
        <taxon>Parasitiformes</taxon>
        <taxon>Ixodida</taxon>
        <taxon>Ixodoidea</taxon>
        <taxon>Ixodidae</taxon>
        <taxon>Amblyomminae</taxon>
        <taxon>Amblyomma</taxon>
    </lineage>
</organism>
<dbReference type="GO" id="GO:0016459">
    <property type="term" value="C:myosin complex"/>
    <property type="evidence" value="ECO:0007669"/>
    <property type="project" value="UniProtKB-KW"/>
</dbReference>
<evidence type="ECO:0000313" key="13">
    <source>
        <dbReference type="Proteomes" id="UP001321473"/>
    </source>
</evidence>
<keyword evidence="8" id="KW-0514">Muscle protein</keyword>
<feature type="region of interest" description="Disordered" evidence="10">
    <location>
        <begin position="1"/>
        <end position="29"/>
    </location>
</feature>
<feature type="domain" description="Myosin tail" evidence="11">
    <location>
        <begin position="33"/>
        <end position="419"/>
    </location>
</feature>
<evidence type="ECO:0000259" key="11">
    <source>
        <dbReference type="Pfam" id="PF01576"/>
    </source>
</evidence>
<keyword evidence="3" id="KW-0787">Thick filament</keyword>
<evidence type="ECO:0000256" key="2">
    <source>
        <dbReference type="ARBA" id="ARBA00008447"/>
    </source>
</evidence>
<dbReference type="AlphaFoldDB" id="A0AAQ4DLM6"/>
<comment type="subcellular location">
    <subcellularLocation>
        <location evidence="1">Cytoplasm</location>
        <location evidence="1">Myofibril</location>
    </subcellularLocation>
</comment>
<dbReference type="Proteomes" id="UP001321473">
    <property type="component" value="Unassembled WGS sequence"/>
</dbReference>
<evidence type="ECO:0000256" key="5">
    <source>
        <dbReference type="ARBA" id="ARBA00023054"/>
    </source>
</evidence>
<evidence type="ECO:0000256" key="6">
    <source>
        <dbReference type="ARBA" id="ARBA00023123"/>
    </source>
</evidence>
<dbReference type="PANTHER" id="PTHR46349">
    <property type="entry name" value="CINGULIN-LIKE PROTEIN 1-RELATED"/>
    <property type="match status" value="1"/>
</dbReference>
<dbReference type="Pfam" id="PF01576">
    <property type="entry name" value="Myosin_tail_1"/>
    <property type="match status" value="1"/>
</dbReference>
<protein>
    <recommendedName>
        <fullName evidence="11">Myosin tail domain-containing protein</fullName>
    </recommendedName>
</protein>
<keyword evidence="4" id="KW-0963">Cytoplasm</keyword>
<comment type="caution">
    <text evidence="12">The sequence shown here is derived from an EMBL/GenBank/DDBJ whole genome shotgun (WGS) entry which is preliminary data.</text>
</comment>
<evidence type="ECO:0000313" key="12">
    <source>
        <dbReference type="EMBL" id="KAK8763366.1"/>
    </source>
</evidence>